<dbReference type="InterPro" id="IPR013221">
    <property type="entry name" value="Mur_ligase_cen"/>
</dbReference>
<dbReference type="InterPro" id="IPR011810">
    <property type="entry name" value="Cya_phycin_syn"/>
</dbReference>
<dbReference type="EC" id="6.3.2.30" evidence="6"/>
<evidence type="ECO:0000256" key="2">
    <source>
        <dbReference type="ARBA" id="ARBA00022741"/>
    </source>
</evidence>
<keyword evidence="3 4" id="KW-0067">ATP-binding</keyword>
<dbReference type="PANTHER" id="PTHR23135:SF18">
    <property type="entry name" value="CYANOPHYCIN SYNTHETASE"/>
    <property type="match status" value="1"/>
</dbReference>
<organism evidence="6 7">
    <name type="scientific">Zoogloea dura</name>
    <dbReference type="NCBI Taxonomy" id="2728840"/>
    <lineage>
        <taxon>Bacteria</taxon>
        <taxon>Pseudomonadati</taxon>
        <taxon>Pseudomonadota</taxon>
        <taxon>Betaproteobacteria</taxon>
        <taxon>Rhodocyclales</taxon>
        <taxon>Zoogloeaceae</taxon>
        <taxon>Zoogloea</taxon>
    </lineage>
</organism>
<dbReference type="InterPro" id="IPR036565">
    <property type="entry name" value="Mur-like_cat_sf"/>
</dbReference>
<dbReference type="NCBIfam" id="NF010623">
    <property type="entry name" value="PRK14016.1"/>
    <property type="match status" value="1"/>
</dbReference>
<keyword evidence="2 4" id="KW-0547">Nucleotide-binding</keyword>
<dbReference type="Gene3D" id="3.30.1490.20">
    <property type="entry name" value="ATP-grasp fold, A domain"/>
    <property type="match status" value="1"/>
</dbReference>
<evidence type="ECO:0000256" key="1">
    <source>
        <dbReference type="ARBA" id="ARBA00022598"/>
    </source>
</evidence>
<comment type="caution">
    <text evidence="6">The sequence shown here is derived from an EMBL/GenBank/DDBJ whole genome shotgun (WGS) entry which is preliminary data.</text>
</comment>
<protein>
    <submittedName>
        <fullName evidence="6">Cyanophycin synthetase</fullName>
        <ecNumber evidence="6">6.3.2.29</ecNumber>
        <ecNumber evidence="6">6.3.2.30</ecNumber>
    </submittedName>
</protein>
<evidence type="ECO:0000313" key="6">
    <source>
        <dbReference type="EMBL" id="NML24647.1"/>
    </source>
</evidence>
<dbReference type="Pfam" id="PF08245">
    <property type="entry name" value="Mur_ligase_M"/>
    <property type="match status" value="1"/>
</dbReference>
<dbReference type="AlphaFoldDB" id="A0A848FXH8"/>
<dbReference type="Gene3D" id="3.40.1190.10">
    <property type="entry name" value="Mur-like, catalytic domain"/>
    <property type="match status" value="1"/>
</dbReference>
<keyword evidence="7" id="KW-1185">Reference proteome</keyword>
<gene>
    <name evidence="6" type="primary">cphA</name>
    <name evidence="6" type="ORF">HHL15_02740</name>
</gene>
<dbReference type="Pfam" id="PF18921">
    <property type="entry name" value="Cyanophycin_syn"/>
    <property type="match status" value="1"/>
</dbReference>
<proteinExistence type="predicted"/>
<dbReference type="Proteomes" id="UP000580043">
    <property type="component" value="Unassembled WGS sequence"/>
</dbReference>
<name>A0A848FXH8_9RHOO</name>
<evidence type="ECO:0000259" key="5">
    <source>
        <dbReference type="PROSITE" id="PS50975"/>
    </source>
</evidence>
<feature type="domain" description="ATP-grasp" evidence="5">
    <location>
        <begin position="227"/>
        <end position="478"/>
    </location>
</feature>
<dbReference type="InterPro" id="IPR005479">
    <property type="entry name" value="CPAse_ATP-bd"/>
</dbReference>
<dbReference type="InterPro" id="IPR013815">
    <property type="entry name" value="ATP_grasp_subdomain_1"/>
</dbReference>
<dbReference type="PANTHER" id="PTHR23135">
    <property type="entry name" value="MUR LIGASE FAMILY MEMBER"/>
    <property type="match status" value="1"/>
</dbReference>
<dbReference type="InterPro" id="IPR011761">
    <property type="entry name" value="ATP-grasp"/>
</dbReference>
<evidence type="ECO:0000256" key="3">
    <source>
        <dbReference type="ARBA" id="ARBA00022840"/>
    </source>
</evidence>
<dbReference type="NCBIfam" id="TIGR02068">
    <property type="entry name" value="cya_phycin_syn"/>
    <property type="match status" value="1"/>
</dbReference>
<dbReference type="EC" id="6.3.2.29" evidence="6"/>
<reference evidence="6 7" key="1">
    <citation type="submission" date="2020-04" db="EMBL/GenBank/DDBJ databases">
        <title>Zoogloea sp. G-4-1-14 isolated from soil.</title>
        <authorList>
            <person name="Dahal R.H."/>
        </authorList>
    </citation>
    <scope>NUCLEOTIDE SEQUENCE [LARGE SCALE GENOMIC DNA]</scope>
    <source>
        <strain evidence="6 7">G-4-1-14</strain>
    </source>
</reference>
<dbReference type="GO" id="GO:0046872">
    <property type="term" value="F:metal ion binding"/>
    <property type="evidence" value="ECO:0007669"/>
    <property type="project" value="InterPro"/>
</dbReference>
<dbReference type="GO" id="GO:0071161">
    <property type="term" value="F:cyanophycin synthetase activity (L-arginine-adding)"/>
    <property type="evidence" value="ECO:0007669"/>
    <property type="project" value="UniProtKB-EC"/>
</dbReference>
<dbReference type="RefSeq" id="WP_169144258.1">
    <property type="nucleotide sequence ID" value="NZ_JABBGA010000001.1"/>
</dbReference>
<dbReference type="InterPro" id="IPR044019">
    <property type="entry name" value="Cyanophycin_syn_N"/>
</dbReference>
<evidence type="ECO:0000313" key="7">
    <source>
        <dbReference type="Proteomes" id="UP000580043"/>
    </source>
</evidence>
<dbReference type="SUPFAM" id="SSF56059">
    <property type="entry name" value="Glutathione synthetase ATP-binding domain-like"/>
    <property type="match status" value="1"/>
</dbReference>
<dbReference type="Pfam" id="PF02786">
    <property type="entry name" value="CPSase_L_D2"/>
    <property type="match status" value="1"/>
</dbReference>
<accession>A0A848FXH8</accession>
<dbReference type="GO" id="GO:0005524">
    <property type="term" value="F:ATP binding"/>
    <property type="evidence" value="ECO:0007669"/>
    <property type="project" value="UniProtKB-UniRule"/>
</dbReference>
<dbReference type="PROSITE" id="PS50975">
    <property type="entry name" value="ATP_GRASP"/>
    <property type="match status" value="1"/>
</dbReference>
<keyword evidence="1 6" id="KW-0436">Ligase</keyword>
<dbReference type="SUPFAM" id="SSF53623">
    <property type="entry name" value="MurD-like peptide ligases, catalytic domain"/>
    <property type="match status" value="1"/>
</dbReference>
<sequence length="732" mass="79091">MTNKTIEFLNVLHLRGPNIWTYRSVLEAWVDIHDLEDCPSNVIPGFYERLTAMLPTLIEHRCSIGERGGFLQRLRDGTWPGHILEHVTLELQNLAGMTGGFGKARETSLRGVYKVVIRAWQKDVSMAALNMGHDLLMAAIESRPYDVDAAVARLRDLVDTHMLGPSTRCIVEAAADKSRRIPFIRLLAEGNLVQLGYGARQRRIWTAETDRTPAIAESISREKDLTKTLLESCGVPIPEGRIVDGIEDAIEAAGDIGFPVVIKPSDGNHARGVFTNVRSPDEIRELYPLSAAEGSEVIVERFIRGAEHRLLVVGGKMVAANKGDMVSVVGDGEHSIDELIETQINSDPRRGVEHEFPLYLIKLDRYPAAQMEVARQGFTGASVPPAGQEVMIVRTSNMAFDVTDEVHPDTAELACLAARIVGLDIAGVDLVCEDISKPLDVQQGAIVEVNAGPGLLMHIKPGVGQPRPVGEAIVDHLFAKDADSRIPVVGVSGSRGKTPVARLIAHLLRISGQYTGLACSQGVFLDGRQVETAEGTNWDAAERVLMNRSVEAAVFENGCRSILADGTVYDRCLVGVVTNVDPELHYGEFYMDSPEKVWNVFRTQVDLVLPYGASVLNAEDPAVVEMAPLSDGEVIFYGVDSAAEALAAARTEGKRSVYARDGKLILATGESEEVLAPMSEVVMLANGADAAPGVLSNLLAAVAGAWALGISPAMIRAGIKPYDPAAPLRADY</sequence>
<dbReference type="GO" id="GO:0071160">
    <property type="term" value="F:cyanophycin synthetase activity (L-aspartate-adding)"/>
    <property type="evidence" value="ECO:0007669"/>
    <property type="project" value="UniProtKB-EC"/>
</dbReference>
<dbReference type="Gene3D" id="3.30.470.20">
    <property type="entry name" value="ATP-grasp fold, B domain"/>
    <property type="match status" value="1"/>
</dbReference>
<dbReference type="EMBL" id="JABBGA010000001">
    <property type="protein sequence ID" value="NML24647.1"/>
    <property type="molecule type" value="Genomic_DNA"/>
</dbReference>
<evidence type="ECO:0000256" key="4">
    <source>
        <dbReference type="PROSITE-ProRule" id="PRU00409"/>
    </source>
</evidence>